<name>A0A4Y3IKD9_9VIBR</name>
<evidence type="ECO:0000256" key="1">
    <source>
        <dbReference type="SAM" id="Phobius"/>
    </source>
</evidence>
<feature type="transmembrane region" description="Helical" evidence="1">
    <location>
        <begin position="20"/>
        <end position="44"/>
    </location>
</feature>
<reference evidence="2 3" key="1">
    <citation type="submission" date="2019-06" db="EMBL/GenBank/DDBJ databases">
        <title>Whole genome shotgun sequence of Vibrio comitans NBRC 102076.</title>
        <authorList>
            <person name="Hosoyama A."/>
            <person name="Uohara A."/>
            <person name="Ohji S."/>
            <person name="Ichikawa N."/>
        </authorList>
    </citation>
    <scope>NUCLEOTIDE SEQUENCE [LARGE SCALE GENOMIC DNA]</scope>
    <source>
        <strain evidence="2 3">NBRC 102076</strain>
    </source>
</reference>
<proteinExistence type="predicted"/>
<protein>
    <recommendedName>
        <fullName evidence="4">DUF2798 domain-containing protein</fullName>
    </recommendedName>
</protein>
<dbReference type="RefSeq" id="WP_141269940.1">
    <property type="nucleotide sequence ID" value="NZ_BJLH01000004.1"/>
</dbReference>
<gene>
    <name evidence="2" type="ORF">VCO01S_10000</name>
</gene>
<comment type="caution">
    <text evidence="2">The sequence shown here is derived from an EMBL/GenBank/DDBJ whole genome shotgun (WGS) entry which is preliminary data.</text>
</comment>
<organism evidence="2 3">
    <name type="scientific">Vibrio comitans NBRC 102076</name>
    <dbReference type="NCBI Taxonomy" id="1219078"/>
    <lineage>
        <taxon>Bacteria</taxon>
        <taxon>Pseudomonadati</taxon>
        <taxon>Pseudomonadota</taxon>
        <taxon>Gammaproteobacteria</taxon>
        <taxon>Vibrionales</taxon>
        <taxon>Vibrionaceae</taxon>
        <taxon>Vibrio</taxon>
    </lineage>
</organism>
<keyword evidence="1" id="KW-0472">Membrane</keyword>
<feature type="transmembrane region" description="Helical" evidence="1">
    <location>
        <begin position="97"/>
        <end position="122"/>
    </location>
</feature>
<accession>A0A4Y3IKD9</accession>
<dbReference type="Proteomes" id="UP000318242">
    <property type="component" value="Unassembled WGS sequence"/>
</dbReference>
<keyword evidence="1" id="KW-1133">Transmembrane helix</keyword>
<feature type="transmembrane region" description="Helical" evidence="1">
    <location>
        <begin position="56"/>
        <end position="77"/>
    </location>
</feature>
<dbReference type="Pfam" id="PF11391">
    <property type="entry name" value="DUF2798"/>
    <property type="match status" value="1"/>
</dbReference>
<evidence type="ECO:0008006" key="4">
    <source>
        <dbReference type="Google" id="ProtNLM"/>
    </source>
</evidence>
<keyword evidence="3" id="KW-1185">Reference proteome</keyword>
<evidence type="ECO:0000313" key="2">
    <source>
        <dbReference type="EMBL" id="GEA59807.1"/>
    </source>
</evidence>
<dbReference type="AlphaFoldDB" id="A0A4Y3IKD9"/>
<dbReference type="InterPro" id="IPR021529">
    <property type="entry name" value="DUF2798"/>
</dbReference>
<dbReference type="OrthoDB" id="7871259at2"/>
<dbReference type="EMBL" id="BJLH01000004">
    <property type="protein sequence ID" value="GEA59807.1"/>
    <property type="molecule type" value="Genomic_DNA"/>
</dbReference>
<sequence length="163" mass="17716">MSTTAVLPVTSLEAKSPSLFLKVLAVMGMMTLMGGSITGLMTYLNQGYSELFFDQWIRAFFTAAVTVMPLGFAFMALLTKLAERFLPNTSEKKRNVLIGMTMAMVMESGMALSTAVNSVGFADTSKLVNTWLDTLVSALPLALLLMAVVSVTLKPRVERFLKS</sequence>
<evidence type="ECO:0000313" key="3">
    <source>
        <dbReference type="Proteomes" id="UP000318242"/>
    </source>
</evidence>
<feature type="transmembrane region" description="Helical" evidence="1">
    <location>
        <begin position="134"/>
        <end position="153"/>
    </location>
</feature>
<keyword evidence="1" id="KW-0812">Transmembrane</keyword>